<keyword evidence="4" id="KW-1015">Disulfide bond</keyword>
<reference evidence="7" key="2">
    <citation type="submission" date="2020-09" db="EMBL/GenBank/DDBJ databases">
        <authorList>
            <person name="Sun Q."/>
            <person name="Zhou Y."/>
        </authorList>
    </citation>
    <scope>NUCLEOTIDE SEQUENCE</scope>
    <source>
        <strain evidence="7">CGMCC 1.12160</strain>
    </source>
</reference>
<evidence type="ECO:0000256" key="2">
    <source>
        <dbReference type="ARBA" id="ARBA00022748"/>
    </source>
</evidence>
<dbReference type="Gene3D" id="3.40.30.10">
    <property type="entry name" value="Glutaredoxin"/>
    <property type="match status" value="1"/>
</dbReference>
<dbReference type="GO" id="GO:0016209">
    <property type="term" value="F:antioxidant activity"/>
    <property type="evidence" value="ECO:0007669"/>
    <property type="project" value="InterPro"/>
</dbReference>
<keyword evidence="7" id="KW-0413">Isomerase</keyword>
<gene>
    <name evidence="7" type="ORF">GCM10011366_01970</name>
</gene>
<dbReference type="RefSeq" id="WP_188427761.1">
    <property type="nucleotide sequence ID" value="NZ_BAABKH010000010.1"/>
</dbReference>
<dbReference type="GO" id="GO:0016491">
    <property type="term" value="F:oxidoreductase activity"/>
    <property type="evidence" value="ECO:0007669"/>
    <property type="project" value="InterPro"/>
</dbReference>
<protein>
    <submittedName>
        <fullName evidence="7">Thiol-disulfide isomerase</fullName>
    </submittedName>
</protein>
<accession>A0A917F2Z2</accession>
<dbReference type="InterPro" id="IPR036249">
    <property type="entry name" value="Thioredoxin-like_sf"/>
</dbReference>
<evidence type="ECO:0000256" key="1">
    <source>
        <dbReference type="ARBA" id="ARBA00004196"/>
    </source>
</evidence>
<dbReference type="PANTHER" id="PTHR42852">
    <property type="entry name" value="THIOL:DISULFIDE INTERCHANGE PROTEIN DSBE"/>
    <property type="match status" value="1"/>
</dbReference>
<organism evidence="7 8">
    <name type="scientific">Ornithinimicrobium tianjinense</name>
    <dbReference type="NCBI Taxonomy" id="1195761"/>
    <lineage>
        <taxon>Bacteria</taxon>
        <taxon>Bacillati</taxon>
        <taxon>Actinomycetota</taxon>
        <taxon>Actinomycetes</taxon>
        <taxon>Micrococcales</taxon>
        <taxon>Ornithinimicrobiaceae</taxon>
        <taxon>Ornithinimicrobium</taxon>
    </lineage>
</organism>
<dbReference type="InterPro" id="IPR017937">
    <property type="entry name" value="Thioredoxin_CS"/>
</dbReference>
<dbReference type="PROSITE" id="PS51352">
    <property type="entry name" value="THIOREDOXIN_2"/>
    <property type="match status" value="1"/>
</dbReference>
<evidence type="ECO:0000256" key="4">
    <source>
        <dbReference type="ARBA" id="ARBA00023157"/>
    </source>
</evidence>
<comment type="caution">
    <text evidence="7">The sequence shown here is derived from an EMBL/GenBank/DDBJ whole genome shotgun (WGS) entry which is preliminary data.</text>
</comment>
<dbReference type="InterPro" id="IPR000866">
    <property type="entry name" value="AhpC/TSA"/>
</dbReference>
<feature type="domain" description="Thioredoxin" evidence="6">
    <location>
        <begin position="40"/>
        <end position="194"/>
    </location>
</feature>
<dbReference type="PROSITE" id="PS51257">
    <property type="entry name" value="PROKAR_LIPOPROTEIN"/>
    <property type="match status" value="1"/>
</dbReference>
<keyword evidence="3" id="KW-0735">Signal-anchor</keyword>
<dbReference type="EMBL" id="BMEM01000001">
    <property type="protein sequence ID" value="GGF38036.1"/>
    <property type="molecule type" value="Genomic_DNA"/>
</dbReference>
<dbReference type="InterPro" id="IPR050553">
    <property type="entry name" value="Thioredoxin_ResA/DsbE_sf"/>
</dbReference>
<name>A0A917F2Z2_9MICO</name>
<dbReference type="GO" id="GO:0017004">
    <property type="term" value="P:cytochrome complex assembly"/>
    <property type="evidence" value="ECO:0007669"/>
    <property type="project" value="UniProtKB-KW"/>
</dbReference>
<dbReference type="Pfam" id="PF00578">
    <property type="entry name" value="AhpC-TSA"/>
    <property type="match status" value="1"/>
</dbReference>
<dbReference type="SUPFAM" id="SSF52833">
    <property type="entry name" value="Thioredoxin-like"/>
    <property type="match status" value="1"/>
</dbReference>
<dbReference type="PROSITE" id="PS00194">
    <property type="entry name" value="THIOREDOXIN_1"/>
    <property type="match status" value="1"/>
</dbReference>
<evidence type="ECO:0000256" key="5">
    <source>
        <dbReference type="ARBA" id="ARBA00023284"/>
    </source>
</evidence>
<keyword evidence="5" id="KW-0676">Redox-active center</keyword>
<keyword evidence="3" id="KW-0812">Transmembrane</keyword>
<dbReference type="GO" id="GO:0030313">
    <property type="term" value="C:cell envelope"/>
    <property type="evidence" value="ECO:0007669"/>
    <property type="project" value="UniProtKB-SubCell"/>
</dbReference>
<evidence type="ECO:0000313" key="7">
    <source>
        <dbReference type="EMBL" id="GGF38036.1"/>
    </source>
</evidence>
<evidence type="ECO:0000256" key="3">
    <source>
        <dbReference type="ARBA" id="ARBA00022968"/>
    </source>
</evidence>
<dbReference type="PANTHER" id="PTHR42852:SF6">
    <property type="entry name" value="THIOL:DISULFIDE INTERCHANGE PROTEIN DSBE"/>
    <property type="match status" value="1"/>
</dbReference>
<proteinExistence type="predicted"/>
<reference evidence="7" key="1">
    <citation type="journal article" date="2014" name="Int. J. Syst. Evol. Microbiol.">
        <title>Complete genome sequence of Corynebacterium casei LMG S-19264T (=DSM 44701T), isolated from a smear-ripened cheese.</title>
        <authorList>
            <consortium name="US DOE Joint Genome Institute (JGI-PGF)"/>
            <person name="Walter F."/>
            <person name="Albersmeier A."/>
            <person name="Kalinowski J."/>
            <person name="Ruckert C."/>
        </authorList>
    </citation>
    <scope>NUCLEOTIDE SEQUENCE</scope>
    <source>
        <strain evidence="7">CGMCC 1.12160</strain>
    </source>
</reference>
<dbReference type="CDD" id="cd02966">
    <property type="entry name" value="TlpA_like_family"/>
    <property type="match status" value="1"/>
</dbReference>
<dbReference type="AlphaFoldDB" id="A0A917F2Z2"/>
<dbReference type="InterPro" id="IPR013766">
    <property type="entry name" value="Thioredoxin_domain"/>
</dbReference>
<evidence type="ECO:0000259" key="6">
    <source>
        <dbReference type="PROSITE" id="PS51352"/>
    </source>
</evidence>
<sequence>MRVRHGIPALGMALALALAGCSDDGTSINAQMRQGDEKGYVAGDGTIQQLTPDQRDTVIELTGTTLDDEPWAATDHRGEVVVINVWGSWCGPCVAETPALVEVSTAFAEAGEPVRFIGINSRDTVANALAFQRAHDIPYDSLQDDGGRTRAQLGGLGIATPSTVVLDGQGRVAARVSGEVDAATLRGLVEDVLADEAAG</sequence>
<dbReference type="GO" id="GO:0016853">
    <property type="term" value="F:isomerase activity"/>
    <property type="evidence" value="ECO:0007669"/>
    <property type="project" value="UniProtKB-KW"/>
</dbReference>
<comment type="subcellular location">
    <subcellularLocation>
        <location evidence="1">Cell envelope</location>
    </subcellularLocation>
</comment>
<keyword evidence="8" id="KW-1185">Reference proteome</keyword>
<dbReference type="Proteomes" id="UP000605670">
    <property type="component" value="Unassembled WGS sequence"/>
</dbReference>
<keyword evidence="2" id="KW-0201">Cytochrome c-type biogenesis</keyword>
<evidence type="ECO:0000313" key="8">
    <source>
        <dbReference type="Proteomes" id="UP000605670"/>
    </source>
</evidence>